<dbReference type="InterPro" id="IPR003660">
    <property type="entry name" value="HAMP_dom"/>
</dbReference>
<dbReference type="PROSITE" id="PS50887">
    <property type="entry name" value="GGDEF"/>
    <property type="match status" value="1"/>
</dbReference>
<evidence type="ECO:0000313" key="5">
    <source>
        <dbReference type="EMBL" id="RAJ92950.1"/>
    </source>
</evidence>
<dbReference type="EMBL" id="QLMD01000022">
    <property type="protein sequence ID" value="RAJ92950.1"/>
    <property type="molecule type" value="Genomic_DNA"/>
</dbReference>
<evidence type="ECO:0000313" key="7">
    <source>
        <dbReference type="Proteomes" id="UP000249203"/>
    </source>
</evidence>
<sequence length="640" mass="71372">MTLNKQLWAIVSAVVLIMFVCGVLITTASNVQQVSQQLSIKNNDNANLLAQMLSEMDKDEVFLELILAAQFDTGYYEYLSLKDTSGETIISREFAGDVATNVPNWFLRLIQIDASPGVALVSDGWNQFGSIEVRSHSGYLINDMWSATKRFGFWSAIIAILVGAIGTAIQRKVTRPLDRVVEQAEALGDKRYISLPVPGTLEYKKLVLAMNKLTARVKDIIDKNNDKINQLRDQTERDELTGLANRQVFMQRIDALLTDIDEAASHGLVMLRLRDLDKLNRTLGRRSVDEFLVNLSHELDAYCQQQHSSMQEALVARLNGSDFAILLEQPTHTEEFAERLQSHVARVLERFNQANDSVLIGSTNFNTKDSKSQAMMRLDSALSQLESTETHRAFLHIEGSIDIPYATADEWRKDLLDAIASNQVFFEFYPVVHTASAAVIHYEGMIRARLNSDIRHAGYFLPWARRLELIDQIELAALRQLFSREQTTTDNVAIKLSFDFISHQANRHALVELIQSHPTKKVTLEFHEAALMGHAVAFEVYCKELRQAGFKVGIQGALNCFNQLSNIHEFGLDEIKLHASLTQSAHDSEAGKSMLAAFCSLGHSIGATVIAQGFNTNHNAKLLAELGVDGITGPGVSLSE</sequence>
<dbReference type="InterPro" id="IPR043128">
    <property type="entry name" value="Rev_trsase/Diguanyl_cyclase"/>
</dbReference>
<keyword evidence="1" id="KW-0812">Transmembrane</keyword>
<reference evidence="5 7" key="2">
    <citation type="submission" date="2018-06" db="EMBL/GenBank/DDBJ databases">
        <title>Genomic Encyclopedia of Type Strains, Phase III (KMG-III): the genomes of soil and plant-associated and newly described type strains.</title>
        <authorList>
            <person name="Whitman W."/>
        </authorList>
    </citation>
    <scope>NUCLEOTIDE SEQUENCE [LARGE SCALE GENOMIC DNA]</scope>
    <source>
        <strain evidence="5 7">CGMCC 1.15366</strain>
    </source>
</reference>
<dbReference type="Proteomes" id="UP000249203">
    <property type="component" value="Unassembled WGS sequence"/>
</dbReference>
<dbReference type="RefSeq" id="WP_111570546.1">
    <property type="nucleotide sequence ID" value="NZ_PIPK01000014.1"/>
</dbReference>
<dbReference type="SMART" id="SM00267">
    <property type="entry name" value="GGDEF"/>
    <property type="match status" value="1"/>
</dbReference>
<dbReference type="SUPFAM" id="SSF141868">
    <property type="entry name" value="EAL domain-like"/>
    <property type="match status" value="1"/>
</dbReference>
<dbReference type="GO" id="GO:0071111">
    <property type="term" value="F:cyclic-guanylate-specific phosphodiesterase activity"/>
    <property type="evidence" value="ECO:0007669"/>
    <property type="project" value="InterPro"/>
</dbReference>
<dbReference type="AlphaFoldDB" id="A0A327WV21"/>
<comment type="caution">
    <text evidence="5">The sequence shown here is derived from an EMBL/GenBank/DDBJ whole genome shotgun (WGS) entry which is preliminary data.</text>
</comment>
<proteinExistence type="predicted"/>
<dbReference type="Gene3D" id="3.30.110.200">
    <property type="match status" value="1"/>
</dbReference>
<dbReference type="Pfam" id="PF00563">
    <property type="entry name" value="EAL"/>
    <property type="match status" value="1"/>
</dbReference>
<feature type="transmembrane region" description="Helical" evidence="1">
    <location>
        <begin position="151"/>
        <end position="169"/>
    </location>
</feature>
<accession>A0A327WV21</accession>
<dbReference type="InterPro" id="IPR000160">
    <property type="entry name" value="GGDEF_dom"/>
</dbReference>
<feature type="domain" description="EAL" evidence="2">
    <location>
        <begin position="408"/>
        <end position="640"/>
    </location>
</feature>
<dbReference type="PROSITE" id="PS50885">
    <property type="entry name" value="HAMP"/>
    <property type="match status" value="1"/>
</dbReference>
<dbReference type="PROSITE" id="PS50883">
    <property type="entry name" value="EAL"/>
    <property type="match status" value="1"/>
</dbReference>
<feature type="transmembrane region" description="Helical" evidence="1">
    <location>
        <begin position="6"/>
        <end position="31"/>
    </location>
</feature>
<keyword evidence="8" id="KW-1185">Reference proteome</keyword>
<dbReference type="InterPro" id="IPR032244">
    <property type="entry name" value="LapD_MoxY_N"/>
</dbReference>
<dbReference type="InterPro" id="IPR029787">
    <property type="entry name" value="Nucleotide_cyclase"/>
</dbReference>
<dbReference type="SUPFAM" id="SSF55073">
    <property type="entry name" value="Nucleotide cyclase"/>
    <property type="match status" value="1"/>
</dbReference>
<dbReference type="InterPro" id="IPR042461">
    <property type="entry name" value="LapD_MoxY_peri_C"/>
</dbReference>
<gene>
    <name evidence="5" type="ORF">B0I24_1228</name>
    <name evidence="6" type="ORF">CWE07_12515</name>
</gene>
<dbReference type="Gene3D" id="3.20.20.450">
    <property type="entry name" value="EAL domain"/>
    <property type="match status" value="1"/>
</dbReference>
<keyword evidence="1" id="KW-1133">Transmembrane helix</keyword>
<dbReference type="PANTHER" id="PTHR33121">
    <property type="entry name" value="CYCLIC DI-GMP PHOSPHODIESTERASE PDEF"/>
    <property type="match status" value="1"/>
</dbReference>
<evidence type="ECO:0000256" key="1">
    <source>
        <dbReference type="SAM" id="Phobius"/>
    </source>
</evidence>
<evidence type="ECO:0000313" key="8">
    <source>
        <dbReference type="Proteomes" id="UP000287865"/>
    </source>
</evidence>
<dbReference type="SMART" id="SM00052">
    <property type="entry name" value="EAL"/>
    <property type="match status" value="1"/>
</dbReference>
<dbReference type="Pfam" id="PF16448">
    <property type="entry name" value="LapD_MoxY_N"/>
    <property type="match status" value="1"/>
</dbReference>
<dbReference type="PANTHER" id="PTHR33121:SF70">
    <property type="entry name" value="SIGNALING PROTEIN YKOW"/>
    <property type="match status" value="1"/>
</dbReference>
<dbReference type="EMBL" id="PIPK01000014">
    <property type="protein sequence ID" value="RUO20105.1"/>
    <property type="molecule type" value="Genomic_DNA"/>
</dbReference>
<reference evidence="6 8" key="1">
    <citation type="journal article" date="2018" name="Front. Microbiol.">
        <title>Genome-Based Analysis Reveals the Taxonomy and Diversity of the Family Idiomarinaceae.</title>
        <authorList>
            <person name="Liu Y."/>
            <person name="Lai Q."/>
            <person name="Shao Z."/>
        </authorList>
    </citation>
    <scope>NUCLEOTIDE SEQUENCE [LARGE SCALE GENOMIC DNA]</scope>
    <source>
        <strain evidence="6 8">CF12-14</strain>
    </source>
</reference>
<dbReference type="Pfam" id="PF00990">
    <property type="entry name" value="GGDEF"/>
    <property type="match status" value="1"/>
</dbReference>
<protein>
    <submittedName>
        <fullName evidence="5">Diguanylate cyclase/phosphodiesterase</fullName>
    </submittedName>
</protein>
<dbReference type="Proteomes" id="UP000287865">
    <property type="component" value="Unassembled WGS sequence"/>
</dbReference>
<evidence type="ECO:0000259" key="3">
    <source>
        <dbReference type="PROSITE" id="PS50885"/>
    </source>
</evidence>
<evidence type="ECO:0000313" key="6">
    <source>
        <dbReference type="EMBL" id="RUO20105.1"/>
    </source>
</evidence>
<feature type="domain" description="HAMP" evidence="3">
    <location>
        <begin position="171"/>
        <end position="222"/>
    </location>
</feature>
<dbReference type="InterPro" id="IPR001633">
    <property type="entry name" value="EAL_dom"/>
</dbReference>
<dbReference type="Gene3D" id="6.20.270.20">
    <property type="entry name" value="LapD/MoxY periplasmic domain"/>
    <property type="match status" value="1"/>
</dbReference>
<dbReference type="Gene3D" id="3.30.70.270">
    <property type="match status" value="1"/>
</dbReference>
<dbReference type="GO" id="GO:0007165">
    <property type="term" value="P:signal transduction"/>
    <property type="evidence" value="ECO:0007669"/>
    <property type="project" value="InterPro"/>
</dbReference>
<organism evidence="5 7">
    <name type="scientific">Aliidiomarina maris</name>
    <dbReference type="NCBI Taxonomy" id="531312"/>
    <lineage>
        <taxon>Bacteria</taxon>
        <taxon>Pseudomonadati</taxon>
        <taxon>Pseudomonadota</taxon>
        <taxon>Gammaproteobacteria</taxon>
        <taxon>Alteromonadales</taxon>
        <taxon>Idiomarinaceae</taxon>
        <taxon>Aliidiomarina</taxon>
    </lineage>
</organism>
<evidence type="ECO:0000259" key="4">
    <source>
        <dbReference type="PROSITE" id="PS50887"/>
    </source>
</evidence>
<dbReference type="CDD" id="cd01948">
    <property type="entry name" value="EAL"/>
    <property type="match status" value="1"/>
</dbReference>
<dbReference type="GO" id="GO:0016020">
    <property type="term" value="C:membrane"/>
    <property type="evidence" value="ECO:0007669"/>
    <property type="project" value="InterPro"/>
</dbReference>
<feature type="domain" description="GGDEF" evidence="4">
    <location>
        <begin position="264"/>
        <end position="398"/>
    </location>
</feature>
<evidence type="ECO:0000259" key="2">
    <source>
        <dbReference type="PROSITE" id="PS50883"/>
    </source>
</evidence>
<dbReference type="InterPro" id="IPR035919">
    <property type="entry name" value="EAL_sf"/>
</dbReference>
<dbReference type="OrthoDB" id="5894408at2"/>
<keyword evidence="1" id="KW-0472">Membrane</keyword>
<dbReference type="InterPro" id="IPR050706">
    <property type="entry name" value="Cyclic-di-GMP_PDE-like"/>
</dbReference>
<name>A0A327WV21_9GAMM</name>